<accession>A0AC35FYY5</accession>
<proteinExistence type="predicted"/>
<protein>
    <submittedName>
        <fullName evidence="2">Leucine rich repeat protein</fullName>
    </submittedName>
</protein>
<name>A0AC35FYY5_9BILA</name>
<organism evidence="1 2">
    <name type="scientific">Panagrolaimus sp. PS1159</name>
    <dbReference type="NCBI Taxonomy" id="55785"/>
    <lineage>
        <taxon>Eukaryota</taxon>
        <taxon>Metazoa</taxon>
        <taxon>Ecdysozoa</taxon>
        <taxon>Nematoda</taxon>
        <taxon>Chromadorea</taxon>
        <taxon>Rhabditida</taxon>
        <taxon>Tylenchina</taxon>
        <taxon>Panagrolaimomorpha</taxon>
        <taxon>Panagrolaimoidea</taxon>
        <taxon>Panagrolaimidae</taxon>
        <taxon>Panagrolaimus</taxon>
    </lineage>
</organism>
<evidence type="ECO:0000313" key="2">
    <source>
        <dbReference type="WBParaSite" id="PS1159_v2.g22260.t1"/>
    </source>
</evidence>
<sequence length="412" mass="47014">MGLICKYSTTISNGKQSKIVQAEIGYCRRNGSLQMHIVSKKKTEKIHVSQTNIKRIHSKHKKKGKATIEFKNPNYTLMICDAPPKILAKFLRIIAITSRGEQMDNIDSDLNAAYFSLTKKDFKIKQIITNAKSYPKNEGFSANLIDLSINTGQLKRIDMRWFALNHLTILDLSNNKLGLMNEFEWKKFNKISKLTTLTTLNLSNNGITELPSEFVHSIPNGLTTLLLSNNELAYLPDEICDLTRLKMFFADNNPLDDLPEDFFNNCRSLKRVGVSGTNITTHPSTLRDFQMDFFSSNAIGQPLIFQPLLPQRKVPTLFSFASAKIYDYRAVFFSLPLNVRFRMRRELFRCDDCFTLFPKESKRTLLIQPLPATSISTEVYGSSPGVQMRINLIDSNCSRCYLNYAGYFNNST</sequence>
<dbReference type="WBParaSite" id="PS1159_v2.g22260.t1">
    <property type="protein sequence ID" value="PS1159_v2.g22260.t1"/>
    <property type="gene ID" value="PS1159_v2.g22260"/>
</dbReference>
<dbReference type="Proteomes" id="UP000887580">
    <property type="component" value="Unplaced"/>
</dbReference>
<reference evidence="2" key="1">
    <citation type="submission" date="2022-11" db="UniProtKB">
        <authorList>
            <consortium name="WormBaseParasite"/>
        </authorList>
    </citation>
    <scope>IDENTIFICATION</scope>
</reference>
<evidence type="ECO:0000313" key="1">
    <source>
        <dbReference type="Proteomes" id="UP000887580"/>
    </source>
</evidence>